<dbReference type="Proteomes" id="UP000182054">
    <property type="component" value="Unassembled WGS sequence"/>
</dbReference>
<proteinExistence type="predicted"/>
<sequence length="391" mass="41989">MPFVRWGDTAANHPIVLSVLEHEDCDDRLVNEVNGFVNRCAQQAGAHLTDYVINRGTAAHIAGPSRVDVLVAVAIFAGYMTTVDIDGRVGYKLVDTDHDFLHLRLREEVEFERQRRSDNSNPALIIPVRMRDGDACRYCGRVVNWGAKTGAWGGTYDHLEPGKPATVDTYVVCCRSCNSARSDGTKPRGERTLLTAPSVPYFSKHTVEWITNHQWAQSNGYEPPARSRSNVRPGDPAPGAATTGSATTSTGLSPATTAASSAAGERADTQSVNAPKTASGGAPAPRTDTQSVNAPVDTANRHPVGERQKRGSTSTDGALVKNQQHPTRREGTDLVGTGRDGPGRVGSGRVGRPPAQGDTTNPPVPVANSPRSRRKRRSRRHTRTTTPPIGE</sequence>
<dbReference type="AlphaFoldDB" id="A0A1I0U9X2"/>
<name>A0A1I0U9X2_9NOCA</name>
<evidence type="ECO:0000313" key="2">
    <source>
        <dbReference type="EMBL" id="SFA60868.1"/>
    </source>
</evidence>
<protein>
    <recommendedName>
        <fullName evidence="4">HNH endonuclease</fullName>
    </recommendedName>
</protein>
<evidence type="ECO:0008006" key="4">
    <source>
        <dbReference type="Google" id="ProtNLM"/>
    </source>
</evidence>
<reference evidence="2 3" key="1">
    <citation type="submission" date="2016-10" db="EMBL/GenBank/DDBJ databases">
        <authorList>
            <person name="de Groot N.N."/>
        </authorList>
    </citation>
    <scope>NUCLEOTIDE SEQUENCE [LARGE SCALE GENOMIC DNA]</scope>
    <source>
        <strain evidence="2 3">DSM 44908</strain>
    </source>
</reference>
<gene>
    <name evidence="2" type="ORF">SAMN05444374_11646</name>
</gene>
<dbReference type="Gene3D" id="1.10.30.50">
    <property type="match status" value="1"/>
</dbReference>
<feature type="region of interest" description="Disordered" evidence="1">
    <location>
        <begin position="217"/>
        <end position="391"/>
    </location>
</feature>
<evidence type="ECO:0000256" key="1">
    <source>
        <dbReference type="SAM" id="MobiDB-lite"/>
    </source>
</evidence>
<organism evidence="2 3">
    <name type="scientific">Rhodococcoides kroppenstedtii</name>
    <dbReference type="NCBI Taxonomy" id="293050"/>
    <lineage>
        <taxon>Bacteria</taxon>
        <taxon>Bacillati</taxon>
        <taxon>Actinomycetota</taxon>
        <taxon>Actinomycetes</taxon>
        <taxon>Mycobacteriales</taxon>
        <taxon>Nocardiaceae</taxon>
        <taxon>Rhodococcoides</taxon>
    </lineage>
</organism>
<evidence type="ECO:0000313" key="3">
    <source>
        <dbReference type="Proteomes" id="UP000182054"/>
    </source>
</evidence>
<feature type="compositionally biased region" description="Low complexity" evidence="1">
    <location>
        <begin position="233"/>
        <end position="264"/>
    </location>
</feature>
<feature type="compositionally biased region" description="Basic residues" evidence="1">
    <location>
        <begin position="371"/>
        <end position="383"/>
    </location>
</feature>
<feature type="compositionally biased region" description="Basic and acidic residues" evidence="1">
    <location>
        <begin position="299"/>
        <end position="309"/>
    </location>
</feature>
<feature type="compositionally biased region" description="Gly residues" evidence="1">
    <location>
        <begin position="338"/>
        <end position="349"/>
    </location>
</feature>
<dbReference type="EMBL" id="FOJN01000016">
    <property type="protein sequence ID" value="SFA60868.1"/>
    <property type="molecule type" value="Genomic_DNA"/>
</dbReference>
<accession>A0A1I0U9X2</accession>
<feature type="compositionally biased region" description="Polar residues" evidence="1">
    <location>
        <begin position="311"/>
        <end position="325"/>
    </location>
</feature>